<protein>
    <submittedName>
        <fullName evidence="2">Putative secreted protein</fullName>
    </submittedName>
</protein>
<reference evidence="2" key="1">
    <citation type="submission" date="2019-09" db="EMBL/GenBank/DDBJ databases">
        <title>Organ-specific transcriptomic study of the physiology of the cattle tick, Rhipicephalus microplus.</title>
        <authorList>
            <person name="Tirloni L."/>
            <person name="Braz G."/>
            <person name="Gandara A.C.P."/>
            <person name="Sabadin G.A."/>
            <person name="da Silva R.M."/>
            <person name="Guizzo M.G."/>
            <person name="Machado J.A."/>
            <person name="Costa E.P."/>
            <person name="Gomes H.F."/>
            <person name="Moraes J."/>
            <person name="Mota M.B.S."/>
            <person name="Mesquita R.D."/>
            <person name="Alvarenga P.H."/>
            <person name="Alves F."/>
            <person name="Seixas A."/>
            <person name="da Fonseca R.N."/>
            <person name="Fogaca A."/>
            <person name="Logullo C."/>
            <person name="Tanaka A."/>
            <person name="Daffre S."/>
            <person name="Termignoni C."/>
            <person name="Vaz I.S.Jr."/>
            <person name="Oliveira P.L."/>
            <person name="Ribeiro J.M."/>
        </authorList>
    </citation>
    <scope>NUCLEOTIDE SEQUENCE</scope>
    <source>
        <strain evidence="2">Porto Alegre</strain>
    </source>
</reference>
<sequence>MFCFFFFLFFLLEEQSSLAASNFRDRSDTSFSRAVFKDASSFISFTVSVKRCRCNLCCARSASDSSSRLPAASRLC</sequence>
<keyword evidence="1" id="KW-0732">Signal</keyword>
<evidence type="ECO:0000256" key="1">
    <source>
        <dbReference type="SAM" id="SignalP"/>
    </source>
</evidence>
<feature type="signal peptide" evidence="1">
    <location>
        <begin position="1"/>
        <end position="19"/>
    </location>
</feature>
<evidence type="ECO:0000313" key="2">
    <source>
        <dbReference type="EMBL" id="NOV43392.1"/>
    </source>
</evidence>
<name>A0A6M2DB80_RHIMP</name>
<proteinExistence type="predicted"/>
<organism evidence="2">
    <name type="scientific">Rhipicephalus microplus</name>
    <name type="common">Cattle tick</name>
    <name type="synonym">Boophilus microplus</name>
    <dbReference type="NCBI Taxonomy" id="6941"/>
    <lineage>
        <taxon>Eukaryota</taxon>
        <taxon>Metazoa</taxon>
        <taxon>Ecdysozoa</taxon>
        <taxon>Arthropoda</taxon>
        <taxon>Chelicerata</taxon>
        <taxon>Arachnida</taxon>
        <taxon>Acari</taxon>
        <taxon>Parasitiformes</taxon>
        <taxon>Ixodida</taxon>
        <taxon>Ixodoidea</taxon>
        <taxon>Ixodidae</taxon>
        <taxon>Rhipicephalinae</taxon>
        <taxon>Rhipicephalus</taxon>
        <taxon>Boophilus</taxon>
    </lineage>
</organism>
<accession>A0A6M2DB80</accession>
<dbReference type="EMBL" id="GHWJ01010655">
    <property type="protein sequence ID" value="NOV43392.1"/>
    <property type="molecule type" value="Transcribed_RNA"/>
</dbReference>
<dbReference type="AlphaFoldDB" id="A0A6M2DB80"/>
<feature type="chain" id="PRO_5026764620" evidence="1">
    <location>
        <begin position="20"/>
        <end position="76"/>
    </location>
</feature>